<evidence type="ECO:0000313" key="1">
    <source>
        <dbReference type="EMBL" id="KAJ4490814.1"/>
    </source>
</evidence>
<reference evidence="1" key="1">
    <citation type="submission" date="2022-08" db="EMBL/GenBank/DDBJ databases">
        <title>A Global Phylogenomic Analysis of the Shiitake Genus Lentinula.</title>
        <authorList>
            <consortium name="DOE Joint Genome Institute"/>
            <person name="Sierra-Patev S."/>
            <person name="Min B."/>
            <person name="Naranjo-Ortiz M."/>
            <person name="Looney B."/>
            <person name="Konkel Z."/>
            <person name="Slot J.C."/>
            <person name="Sakamoto Y."/>
            <person name="Steenwyk J.L."/>
            <person name="Rokas A."/>
            <person name="Carro J."/>
            <person name="Camarero S."/>
            <person name="Ferreira P."/>
            <person name="Molpeceres G."/>
            <person name="Ruiz-Duenas F.J."/>
            <person name="Serrano A."/>
            <person name="Henrissat B."/>
            <person name="Drula E."/>
            <person name="Hughes K.W."/>
            <person name="Mata J.L."/>
            <person name="Ishikawa N.K."/>
            <person name="Vargas-Isla R."/>
            <person name="Ushijima S."/>
            <person name="Smith C.A."/>
            <person name="Ahrendt S."/>
            <person name="Andreopoulos W."/>
            <person name="He G."/>
            <person name="Labutti K."/>
            <person name="Lipzen A."/>
            <person name="Ng V."/>
            <person name="Riley R."/>
            <person name="Sandor L."/>
            <person name="Barry K."/>
            <person name="Martinez A.T."/>
            <person name="Xiao Y."/>
            <person name="Gibbons J.G."/>
            <person name="Terashima K."/>
            <person name="Grigoriev I.V."/>
            <person name="Hibbett D.S."/>
        </authorList>
    </citation>
    <scope>NUCLEOTIDE SEQUENCE</scope>
    <source>
        <strain evidence="1">JLM2183</strain>
    </source>
</reference>
<protein>
    <submittedName>
        <fullName evidence="1">Uncharacterized protein</fullName>
    </submittedName>
</protein>
<accession>A0A9W9AVM3</accession>
<dbReference type="EMBL" id="JAOTPV010000001">
    <property type="protein sequence ID" value="KAJ4490814.1"/>
    <property type="molecule type" value="Genomic_DNA"/>
</dbReference>
<dbReference type="AlphaFoldDB" id="A0A9W9AVM3"/>
<dbReference type="OrthoDB" id="2564568at2759"/>
<evidence type="ECO:0000313" key="2">
    <source>
        <dbReference type="Proteomes" id="UP001150266"/>
    </source>
</evidence>
<comment type="caution">
    <text evidence="1">The sequence shown here is derived from an EMBL/GenBank/DDBJ whole genome shotgun (WGS) entry which is preliminary data.</text>
</comment>
<organism evidence="1 2">
    <name type="scientific">Lentinula aciculospora</name>
    <dbReference type="NCBI Taxonomy" id="153920"/>
    <lineage>
        <taxon>Eukaryota</taxon>
        <taxon>Fungi</taxon>
        <taxon>Dikarya</taxon>
        <taxon>Basidiomycota</taxon>
        <taxon>Agaricomycotina</taxon>
        <taxon>Agaricomycetes</taxon>
        <taxon>Agaricomycetidae</taxon>
        <taxon>Agaricales</taxon>
        <taxon>Marasmiineae</taxon>
        <taxon>Omphalotaceae</taxon>
        <taxon>Lentinula</taxon>
    </lineage>
</organism>
<proteinExistence type="predicted"/>
<sequence length="265" mass="26385">MFVNNAVFIFFAFACIHLGVNIGTFVDASVVLSTTNPILNNLATLATIPTSCNDTCNAIEATISDCTTVQCVCTSSNGASLTTCVDCLEAVKPNQTVIQQAQDILNQYAALCDAGGISVPVQTASGFSGSVGLSLSTTSVGSITQSTETGASVSPLSTQISTGPLSTAQTSAFLQPTQTSAFAPTATSPGLSQSTITALSSVTASIVSASFSLSLTSAASSVTSSGSSSTTASSSSASKAAVEQVSFVMIGATVVLGGLVSRLLL</sequence>
<gene>
    <name evidence="1" type="ORF">J3R30DRAFT_139241</name>
</gene>
<name>A0A9W9AVM3_9AGAR</name>
<dbReference type="Proteomes" id="UP001150266">
    <property type="component" value="Unassembled WGS sequence"/>
</dbReference>
<keyword evidence="2" id="KW-1185">Reference proteome</keyword>